<dbReference type="EMBL" id="PKPP01004873">
    <property type="protein sequence ID" value="PWA62420.1"/>
    <property type="molecule type" value="Genomic_DNA"/>
</dbReference>
<accession>A0A2U1MMD3</accession>
<dbReference type="InterPro" id="IPR036691">
    <property type="entry name" value="Endo/exonu/phosph_ase_sf"/>
</dbReference>
<evidence type="ECO:0000313" key="2">
    <source>
        <dbReference type="EMBL" id="PWA62420.1"/>
    </source>
</evidence>
<dbReference type="SUPFAM" id="SSF56219">
    <property type="entry name" value="DNase I-like"/>
    <property type="match status" value="1"/>
</dbReference>
<dbReference type="Proteomes" id="UP000245207">
    <property type="component" value="Unassembled WGS sequence"/>
</dbReference>
<protein>
    <recommendedName>
        <fullName evidence="4">Zinc knuckle CX2CX4HX4C</fullName>
    </recommendedName>
</protein>
<name>A0A2U1MMD3_ARTAN</name>
<feature type="region of interest" description="Disordered" evidence="1">
    <location>
        <begin position="122"/>
        <end position="142"/>
    </location>
</feature>
<evidence type="ECO:0000256" key="1">
    <source>
        <dbReference type="SAM" id="MobiDB-lite"/>
    </source>
</evidence>
<comment type="caution">
    <text evidence="2">The sequence shown here is derived from an EMBL/GenBank/DDBJ whole genome shotgun (WGS) entry which is preliminary data.</text>
</comment>
<dbReference type="Gene3D" id="3.60.10.10">
    <property type="entry name" value="Endonuclease/exonuclease/phosphatase"/>
    <property type="match status" value="1"/>
</dbReference>
<evidence type="ECO:0008006" key="4">
    <source>
        <dbReference type="Google" id="ProtNLM"/>
    </source>
</evidence>
<keyword evidence="3" id="KW-1185">Reference proteome</keyword>
<organism evidence="2 3">
    <name type="scientific">Artemisia annua</name>
    <name type="common">Sweet wormwood</name>
    <dbReference type="NCBI Taxonomy" id="35608"/>
    <lineage>
        <taxon>Eukaryota</taxon>
        <taxon>Viridiplantae</taxon>
        <taxon>Streptophyta</taxon>
        <taxon>Embryophyta</taxon>
        <taxon>Tracheophyta</taxon>
        <taxon>Spermatophyta</taxon>
        <taxon>Magnoliopsida</taxon>
        <taxon>eudicotyledons</taxon>
        <taxon>Gunneridae</taxon>
        <taxon>Pentapetalae</taxon>
        <taxon>asterids</taxon>
        <taxon>campanulids</taxon>
        <taxon>Asterales</taxon>
        <taxon>Asteraceae</taxon>
        <taxon>Asteroideae</taxon>
        <taxon>Anthemideae</taxon>
        <taxon>Artemisiinae</taxon>
        <taxon>Artemisia</taxon>
    </lineage>
</organism>
<gene>
    <name evidence="2" type="ORF">CTI12_AA218350</name>
</gene>
<proteinExistence type="predicted"/>
<dbReference type="PANTHER" id="PTHR31286">
    <property type="entry name" value="GLYCINE-RICH CELL WALL STRUCTURAL PROTEIN 1.8-LIKE"/>
    <property type="match status" value="1"/>
</dbReference>
<dbReference type="PANTHER" id="PTHR31286:SF180">
    <property type="entry name" value="OS10G0362600 PROTEIN"/>
    <property type="match status" value="1"/>
</dbReference>
<dbReference type="AlphaFoldDB" id="A0A2U1MMD3"/>
<dbReference type="InterPro" id="IPR040256">
    <property type="entry name" value="At4g02000-like"/>
</dbReference>
<reference evidence="2 3" key="1">
    <citation type="journal article" date="2018" name="Mol. Plant">
        <title>The genome of Artemisia annua provides insight into the evolution of Asteraceae family and artemisinin biosynthesis.</title>
        <authorList>
            <person name="Shen Q."/>
            <person name="Zhang L."/>
            <person name="Liao Z."/>
            <person name="Wang S."/>
            <person name="Yan T."/>
            <person name="Shi P."/>
            <person name="Liu M."/>
            <person name="Fu X."/>
            <person name="Pan Q."/>
            <person name="Wang Y."/>
            <person name="Lv Z."/>
            <person name="Lu X."/>
            <person name="Zhang F."/>
            <person name="Jiang W."/>
            <person name="Ma Y."/>
            <person name="Chen M."/>
            <person name="Hao X."/>
            <person name="Li L."/>
            <person name="Tang Y."/>
            <person name="Lv G."/>
            <person name="Zhou Y."/>
            <person name="Sun X."/>
            <person name="Brodelius P.E."/>
            <person name="Rose J.K.C."/>
            <person name="Tang K."/>
        </authorList>
    </citation>
    <scope>NUCLEOTIDE SEQUENCE [LARGE SCALE GENOMIC DNA]</scope>
    <source>
        <strain evidence="3">cv. Huhao1</strain>
        <tissue evidence="2">Leaf</tissue>
    </source>
</reference>
<evidence type="ECO:0000313" key="3">
    <source>
        <dbReference type="Proteomes" id="UP000245207"/>
    </source>
</evidence>
<sequence length="345" mass="40378">MDSITAKRCQFGEGKLDFARVLVEFEVSKGFKDRIEVQYRDKNNVTKGSKSVKVEYNWKPEICDHCIVFGHSFSNCYKRARTVEEIAEEEKKKEEMRKQGNEKSRFDQNRFTEVLNRRYRGRNQYMGGRSNGDNRSYEDKRNKEGFFKKKELNKGNMEEKGNEVKKRGWQYQKKGLELKSTDRYEMLNAIGSENDEIEILKGKMTVDNFLNKKIKPSEIDIKDWTPDMMKYFKEHEKLDKLKEAEDLKDSVEDVLEGTSDIAREVVANEVSDLNIAVWNIRSMNIQKKQKDVLNFVREEKLSVCGIVETHVKTASLSKVTDYAFGGWDWVSNSIHTFIVVMAVEF</sequence>